<evidence type="ECO:0000313" key="9">
    <source>
        <dbReference type="EMBL" id="EFD93937.1"/>
    </source>
</evidence>
<dbReference type="eggNOG" id="COG1620">
    <property type="taxonomic scope" value="Bacteria"/>
</dbReference>
<dbReference type="STRING" id="699218.HMPREF0889_0335"/>
<dbReference type="GO" id="GO:0015295">
    <property type="term" value="F:solute:proton symporter activity"/>
    <property type="evidence" value="ECO:0007669"/>
    <property type="project" value="TreeGrafter"/>
</dbReference>
<dbReference type="Pfam" id="PF02652">
    <property type="entry name" value="Lactate_perm"/>
    <property type="match status" value="1"/>
</dbReference>
<keyword evidence="6 8" id="KW-1133">Transmembrane helix</keyword>
<reference evidence="10 12" key="3">
    <citation type="submission" date="2011-04" db="EMBL/GenBank/DDBJ databases">
        <authorList>
            <person name="Harkins D.M."/>
            <person name="Madupu R."/>
            <person name="Durkin A.S."/>
            <person name="Torralba M."/>
            <person name="Methe B."/>
            <person name="Sutton G.G."/>
            <person name="Nelson K.E."/>
        </authorList>
    </citation>
    <scope>NUCLEOTIDE SEQUENCE [LARGE SCALE GENOMIC DNA]</scope>
    <source>
        <strain evidence="10 12">UPII 199-6</strain>
    </source>
</reference>
<evidence type="ECO:0000256" key="2">
    <source>
        <dbReference type="ARBA" id="ARBA00010100"/>
    </source>
</evidence>
<reference evidence="11" key="1">
    <citation type="submission" date="2009-12" db="EMBL/GenBank/DDBJ databases">
        <title>Sequence of Clostridiales genomosp. BVAB3 str. UPII9-5.</title>
        <authorList>
            <person name="Madupu R."/>
            <person name="Durkin A.S."/>
            <person name="Torralba M."/>
            <person name="Methe B."/>
            <person name="Sutton G.G."/>
            <person name="Strausberg R.L."/>
            <person name="Nelson K.E."/>
        </authorList>
    </citation>
    <scope>NUCLEOTIDE SEQUENCE [LARGE SCALE GENOMIC DNA]</scope>
    <source>
        <strain evidence="11">28L</strain>
    </source>
</reference>
<feature type="transmembrane region" description="Helical" evidence="8">
    <location>
        <begin position="367"/>
        <end position="385"/>
    </location>
</feature>
<keyword evidence="4 8" id="KW-1003">Cell membrane</keyword>
<feature type="transmembrane region" description="Helical" evidence="8">
    <location>
        <begin position="183"/>
        <end position="204"/>
    </location>
</feature>
<evidence type="ECO:0000256" key="1">
    <source>
        <dbReference type="ARBA" id="ARBA00004651"/>
    </source>
</evidence>
<gene>
    <name evidence="9" type="ORF">HMPREF0889_0335</name>
    <name evidence="10" type="ORF">HMPREF1039_0347</name>
</gene>
<dbReference type="Proteomes" id="UP000003242">
    <property type="component" value="Unassembled WGS sequence"/>
</dbReference>
<evidence type="ECO:0000256" key="7">
    <source>
        <dbReference type="ARBA" id="ARBA00023136"/>
    </source>
</evidence>
<feature type="transmembrane region" description="Helical" evidence="8">
    <location>
        <begin position="239"/>
        <end position="257"/>
    </location>
</feature>
<dbReference type="RefSeq" id="WP_007391237.1">
    <property type="nucleotide sequence ID" value="NZ_ADGP01000020.1"/>
</dbReference>
<feature type="transmembrane region" description="Helical" evidence="8">
    <location>
        <begin position="278"/>
        <end position="299"/>
    </location>
</feature>
<comment type="subcellular location">
    <subcellularLocation>
        <location evidence="1 8">Cell membrane</location>
        <topology evidence="1 8">Multi-pass membrane protein</topology>
    </subcellularLocation>
</comment>
<dbReference type="InterPro" id="IPR003804">
    <property type="entry name" value="Lactate_perm"/>
</dbReference>
<sequence>MNALDVFLSVLPILWLLIGLTVLKMPAWKACSIAAIISFIVAVGPFGKVVIVMLSGALEGVALAIWPILLVITAAIFTYNLVVHTKAMETIKTMLTSVSPDKRILALLLAWGFGAFMEGMAGFGTAVAIPAAMMVALGFDPLKSILACLVANSVPTTFGSIGIPTTTLASLTGLEPTQLGTFISTQLFVLNVISPFFVVGIICGAKSLKGVFFPTLIAGLALAVPELVINLAVGPELSVMISSIIVMGAIIVCAKIFKPNDPDYRVDAEVRPVSTSEGITAAMPFILIFILLLVTSKLFPFINGPLSSIKTAVHIYLGAHAKPYTFVWIATPGIMIFISAFLGGAYQKAKGGEMLSVLGTTFKNLKFTYVTIIAVVVTAKLMTYSGMTANLASALVGVTGTAYPAFAPFVGAIGGFITGSGTNSNVLFGPLQTAAAAKLMPGNAGLASWLAAGSSGAAGTGKMFSPQSIAIGIGAVAPALEIFIKDKNIESGKAEQLRQSIKANVIMQNVAKYFVLYVIISGVICIFGMNIFLH</sequence>
<feature type="transmembrane region" description="Helical" evidence="8">
    <location>
        <begin position="6"/>
        <end position="23"/>
    </location>
</feature>
<keyword evidence="3 8" id="KW-0813">Transport</keyword>
<dbReference type="OrthoDB" id="9761056at2"/>
<keyword evidence="12" id="KW-1185">Reference proteome</keyword>
<evidence type="ECO:0000256" key="3">
    <source>
        <dbReference type="ARBA" id="ARBA00022448"/>
    </source>
</evidence>
<dbReference type="PANTHER" id="PTHR30003">
    <property type="entry name" value="L-LACTATE PERMEASE"/>
    <property type="match status" value="1"/>
</dbReference>
<name>D3LV09_9FIRM</name>
<reference evidence="9" key="2">
    <citation type="submission" date="2009-12" db="EMBL/GenBank/DDBJ databases">
        <authorList>
            <person name="Madupu R."/>
            <person name="Durkin A.S."/>
            <person name="Torralba M."/>
            <person name="Methe B."/>
            <person name="Sutton G.G."/>
            <person name="Strausberg R.L."/>
            <person name="Nelson K.E."/>
        </authorList>
    </citation>
    <scope>NUCLEOTIDE SEQUENCE</scope>
    <source>
        <strain evidence="9">28L</strain>
    </source>
</reference>
<feature type="transmembrane region" description="Helical" evidence="8">
    <location>
        <begin position="326"/>
        <end position="346"/>
    </location>
</feature>
<feature type="transmembrane region" description="Helical" evidence="8">
    <location>
        <begin position="64"/>
        <end position="83"/>
    </location>
</feature>
<dbReference type="EMBL" id="ADGP01000020">
    <property type="protein sequence ID" value="EFD93937.1"/>
    <property type="molecule type" value="Genomic_DNA"/>
</dbReference>
<comment type="similarity">
    <text evidence="2 8">Belongs to the lactate permease family.</text>
</comment>
<proteinExistence type="inferred from homology"/>
<evidence type="ECO:0000313" key="11">
    <source>
        <dbReference type="Proteomes" id="UP000003242"/>
    </source>
</evidence>
<dbReference type="Proteomes" id="UP000004018">
    <property type="component" value="Unassembled WGS sequence"/>
</dbReference>
<comment type="caution">
    <text evidence="9">The sequence shown here is derived from an EMBL/GenBank/DDBJ whole genome shotgun (WGS) entry which is preliminary data.</text>
</comment>
<keyword evidence="5 8" id="KW-0812">Transmembrane</keyword>
<keyword evidence="7 8" id="KW-0472">Membrane</keyword>
<dbReference type="GO" id="GO:0005886">
    <property type="term" value="C:plasma membrane"/>
    <property type="evidence" value="ECO:0007669"/>
    <property type="project" value="UniProtKB-SubCell"/>
</dbReference>
<evidence type="ECO:0000313" key="10">
    <source>
        <dbReference type="EMBL" id="EGL39865.1"/>
    </source>
</evidence>
<evidence type="ECO:0000256" key="6">
    <source>
        <dbReference type="ARBA" id="ARBA00022989"/>
    </source>
</evidence>
<feature type="transmembrane region" description="Helical" evidence="8">
    <location>
        <begin position="391"/>
        <end position="417"/>
    </location>
</feature>
<feature type="transmembrane region" description="Helical" evidence="8">
    <location>
        <begin position="35"/>
        <end position="58"/>
    </location>
</feature>
<dbReference type="GO" id="GO:0015129">
    <property type="term" value="F:lactate transmembrane transporter activity"/>
    <property type="evidence" value="ECO:0007669"/>
    <property type="project" value="UniProtKB-UniRule"/>
</dbReference>
<dbReference type="EMBL" id="AFIJ01000032">
    <property type="protein sequence ID" value="EGL39865.1"/>
    <property type="molecule type" value="Genomic_DNA"/>
</dbReference>
<evidence type="ECO:0000313" key="12">
    <source>
        <dbReference type="Proteomes" id="UP000004018"/>
    </source>
</evidence>
<feature type="transmembrane region" description="Helical" evidence="8">
    <location>
        <begin position="211"/>
        <end position="233"/>
    </location>
</feature>
<organism evidence="9 11">
    <name type="scientific">Megasphaera lornae</name>
    <dbReference type="NCBI Taxonomy" id="1000568"/>
    <lineage>
        <taxon>Bacteria</taxon>
        <taxon>Bacillati</taxon>
        <taxon>Bacillota</taxon>
        <taxon>Negativicutes</taxon>
        <taxon>Veillonellales</taxon>
        <taxon>Veillonellaceae</taxon>
        <taxon>Megasphaera</taxon>
    </lineage>
</organism>
<protein>
    <recommendedName>
        <fullName evidence="8">L-lactate permease</fullName>
    </recommendedName>
</protein>
<feature type="transmembrane region" description="Helical" evidence="8">
    <location>
        <begin position="104"/>
        <end position="137"/>
    </location>
</feature>
<evidence type="ECO:0000256" key="4">
    <source>
        <dbReference type="ARBA" id="ARBA00022475"/>
    </source>
</evidence>
<dbReference type="AlphaFoldDB" id="D3LV09"/>
<comment type="function">
    <text evidence="8">Uptake of L-lactate across the membrane. Can also transport D-lactate and glycolate.</text>
</comment>
<accession>D3LV09</accession>
<dbReference type="PANTHER" id="PTHR30003:SF0">
    <property type="entry name" value="GLYCOLATE PERMEASE GLCA-RELATED"/>
    <property type="match status" value="1"/>
</dbReference>
<evidence type="ECO:0000256" key="5">
    <source>
        <dbReference type="ARBA" id="ARBA00022692"/>
    </source>
</evidence>
<evidence type="ECO:0000256" key="8">
    <source>
        <dbReference type="RuleBase" id="RU365092"/>
    </source>
</evidence>
<feature type="transmembrane region" description="Helical" evidence="8">
    <location>
        <begin position="514"/>
        <end position="533"/>
    </location>
</feature>